<gene>
    <name evidence="1" type="primary">Mo06174</name>
    <name evidence="1" type="ORF">E5Q_06174</name>
</gene>
<dbReference type="InParanoid" id="G7E8K7"/>
<dbReference type="EMBL" id="BABT02000220">
    <property type="protein sequence ID" value="GAA99475.1"/>
    <property type="molecule type" value="Genomic_DNA"/>
</dbReference>
<keyword evidence="2" id="KW-1185">Reference proteome</keyword>
<dbReference type="Proteomes" id="UP000009131">
    <property type="component" value="Unassembled WGS sequence"/>
</dbReference>
<dbReference type="AlphaFoldDB" id="G7E8K7"/>
<organism evidence="1 2">
    <name type="scientific">Mixia osmundae (strain CBS 9802 / IAM 14324 / JCM 22182 / KY 12970)</name>
    <dbReference type="NCBI Taxonomy" id="764103"/>
    <lineage>
        <taxon>Eukaryota</taxon>
        <taxon>Fungi</taxon>
        <taxon>Dikarya</taxon>
        <taxon>Basidiomycota</taxon>
        <taxon>Pucciniomycotina</taxon>
        <taxon>Mixiomycetes</taxon>
        <taxon>Mixiales</taxon>
        <taxon>Mixiaceae</taxon>
        <taxon>Mixia</taxon>
    </lineage>
</organism>
<sequence length="47" mass="5414">MFNAQTITPTDATRQISYLLGWPKLLWSAMRPYSNAVAEIPQIGWIY</sequence>
<protein>
    <submittedName>
        <fullName evidence="1">Uncharacterized protein</fullName>
    </submittedName>
</protein>
<name>G7E8K7_MIXOS</name>
<evidence type="ECO:0000313" key="1">
    <source>
        <dbReference type="EMBL" id="GAA99475.1"/>
    </source>
</evidence>
<comment type="caution">
    <text evidence="1">The sequence shown here is derived from an EMBL/GenBank/DDBJ whole genome shotgun (WGS) entry which is preliminary data.</text>
</comment>
<proteinExistence type="predicted"/>
<reference evidence="1 2" key="1">
    <citation type="journal article" date="2011" name="J. Gen. Appl. Microbiol.">
        <title>Draft genome sequencing of the enigmatic basidiomycete Mixia osmundae.</title>
        <authorList>
            <person name="Nishida H."/>
            <person name="Nagatsuka Y."/>
            <person name="Sugiyama J."/>
        </authorList>
    </citation>
    <scope>NUCLEOTIDE SEQUENCE [LARGE SCALE GENOMIC DNA]</scope>
    <source>
        <strain evidence="2">CBS 9802 / IAM 14324 / JCM 22182 / KY 12970</strain>
    </source>
</reference>
<reference evidence="1 2" key="2">
    <citation type="journal article" date="2012" name="Open Biol.">
        <title>Characteristics of nucleosomes and linker DNA regions on the genome of the basidiomycete Mixia osmundae revealed by mono- and dinucleosome mapping.</title>
        <authorList>
            <person name="Nishida H."/>
            <person name="Kondo S."/>
            <person name="Matsumoto T."/>
            <person name="Suzuki Y."/>
            <person name="Yoshikawa H."/>
            <person name="Taylor T.D."/>
            <person name="Sugiyama J."/>
        </authorList>
    </citation>
    <scope>NUCLEOTIDE SEQUENCE [LARGE SCALE GENOMIC DNA]</scope>
    <source>
        <strain evidence="2">CBS 9802 / IAM 14324 / JCM 22182 / KY 12970</strain>
    </source>
</reference>
<evidence type="ECO:0000313" key="2">
    <source>
        <dbReference type="Proteomes" id="UP000009131"/>
    </source>
</evidence>
<dbReference type="HOGENOM" id="CLU_3175538_0_0_1"/>
<accession>G7E8K7</accession>